<sequence length="75" mass="8551">MTKLLEHAIEKVKRLSADRQDDAAHVLIDMAESDQSLYMLTNEQRDEVRTALAEVARGEFATENEMADLWKKCGL</sequence>
<name>A0A1F6DFK5_9BACT</name>
<accession>A0A1F6DFK5</accession>
<dbReference type="Proteomes" id="UP000178042">
    <property type="component" value="Unassembled WGS sequence"/>
</dbReference>
<reference evidence="1 2" key="1">
    <citation type="journal article" date="2016" name="Nat. Commun.">
        <title>Thousands of microbial genomes shed light on interconnected biogeochemical processes in an aquifer system.</title>
        <authorList>
            <person name="Anantharaman K."/>
            <person name="Brown C.T."/>
            <person name="Hug L.A."/>
            <person name="Sharon I."/>
            <person name="Castelle C.J."/>
            <person name="Probst A.J."/>
            <person name="Thomas B.C."/>
            <person name="Singh A."/>
            <person name="Wilkins M.J."/>
            <person name="Karaoz U."/>
            <person name="Brodie E.L."/>
            <person name="Williams K.H."/>
            <person name="Hubbard S.S."/>
            <person name="Banfield J.F."/>
        </authorList>
    </citation>
    <scope>NUCLEOTIDE SEQUENCE [LARGE SCALE GENOMIC DNA]</scope>
</reference>
<proteinExistence type="predicted"/>
<protein>
    <submittedName>
        <fullName evidence="1">Uncharacterized protein</fullName>
    </submittedName>
</protein>
<evidence type="ECO:0000313" key="1">
    <source>
        <dbReference type="EMBL" id="OGG60107.1"/>
    </source>
</evidence>
<dbReference type="EMBL" id="MFLD01000020">
    <property type="protein sequence ID" value="OGG60107.1"/>
    <property type="molecule type" value="Genomic_DNA"/>
</dbReference>
<evidence type="ECO:0000313" key="2">
    <source>
        <dbReference type="Proteomes" id="UP000178042"/>
    </source>
</evidence>
<dbReference type="AlphaFoldDB" id="A0A1F6DFK5"/>
<organism evidence="1 2">
    <name type="scientific">Candidatus Kaiserbacteria bacterium RIFCSPHIGHO2_02_FULL_49_16</name>
    <dbReference type="NCBI Taxonomy" id="1798490"/>
    <lineage>
        <taxon>Bacteria</taxon>
        <taxon>Candidatus Kaiseribacteriota</taxon>
    </lineage>
</organism>
<gene>
    <name evidence="1" type="ORF">A3C86_00970</name>
</gene>
<comment type="caution">
    <text evidence="1">The sequence shown here is derived from an EMBL/GenBank/DDBJ whole genome shotgun (WGS) entry which is preliminary data.</text>
</comment>